<reference evidence="3 4" key="1">
    <citation type="journal article" date="2016" name="Nat. Commun.">
        <title>Thousands of microbial genomes shed light on interconnected biogeochemical processes in an aquifer system.</title>
        <authorList>
            <person name="Anantharaman K."/>
            <person name="Brown C.T."/>
            <person name="Hug L.A."/>
            <person name="Sharon I."/>
            <person name="Castelle C.J."/>
            <person name="Probst A.J."/>
            <person name="Thomas B.C."/>
            <person name="Singh A."/>
            <person name="Wilkins M.J."/>
            <person name="Karaoz U."/>
            <person name="Brodie E.L."/>
            <person name="Williams K.H."/>
            <person name="Hubbard S.S."/>
            <person name="Banfield J.F."/>
        </authorList>
    </citation>
    <scope>NUCLEOTIDE SEQUENCE [LARGE SCALE GENOMIC DNA]</scope>
</reference>
<evidence type="ECO:0000256" key="1">
    <source>
        <dbReference type="SAM" id="Phobius"/>
    </source>
</evidence>
<sequence length="298" mass="33564">MYKKLIFHLALSFFIFHFAFSIFTSPAFAADIFFDADGRQFLQGEDFLLNVFLNTEGDSVNAIEGHLVFPDDLLDMLEVRDGDSAVTFWIKKPKFLTSNTLEFSGITPGGLSGIKHFLFAVIFRAKTDGNGAVRLGELQILQNDGYGTRARATSVPFSFSISKSSVPSESSVEPAQDVIPPENFTPLIIQNQNVFEGKNVLVFSAQDKVSGIDRYEVREGTWARYAEAESPFLLQNQALDKKIYVKAIDKNGNERVEVVYPPHSSLLHESYWMLGIVMMSAVLLLAILWRRPTKYFFF</sequence>
<evidence type="ECO:0000256" key="2">
    <source>
        <dbReference type="SAM" id="SignalP"/>
    </source>
</evidence>
<evidence type="ECO:0000313" key="4">
    <source>
        <dbReference type="Proteomes" id="UP000178587"/>
    </source>
</evidence>
<feature type="chain" id="PRO_5009524194" description="Cohesin domain-containing protein" evidence="2">
    <location>
        <begin position="30"/>
        <end position="298"/>
    </location>
</feature>
<dbReference type="AlphaFoldDB" id="A0A1F6EN98"/>
<dbReference type="STRING" id="1798507.A3A34_01975"/>
<accession>A0A1F6EN98</accession>
<name>A0A1F6EN98_9BACT</name>
<evidence type="ECO:0008006" key="5">
    <source>
        <dbReference type="Google" id="ProtNLM"/>
    </source>
</evidence>
<proteinExistence type="predicted"/>
<protein>
    <recommendedName>
        <fullName evidence="5">Cohesin domain-containing protein</fullName>
    </recommendedName>
</protein>
<keyword evidence="1" id="KW-0472">Membrane</keyword>
<keyword evidence="2" id="KW-0732">Signal</keyword>
<keyword evidence="1" id="KW-0812">Transmembrane</keyword>
<organism evidence="3 4">
    <name type="scientific">Candidatus Kaiserbacteria bacterium RIFCSPLOWO2_01_FULL_50_24</name>
    <dbReference type="NCBI Taxonomy" id="1798507"/>
    <lineage>
        <taxon>Bacteria</taxon>
        <taxon>Candidatus Kaiseribacteriota</taxon>
    </lineage>
</organism>
<dbReference type="Proteomes" id="UP000178587">
    <property type="component" value="Unassembled WGS sequence"/>
</dbReference>
<dbReference type="EMBL" id="MFLU01000007">
    <property type="protein sequence ID" value="OGG75105.1"/>
    <property type="molecule type" value="Genomic_DNA"/>
</dbReference>
<keyword evidence="1" id="KW-1133">Transmembrane helix</keyword>
<gene>
    <name evidence="3" type="ORF">A3A34_01975</name>
</gene>
<feature type="transmembrane region" description="Helical" evidence="1">
    <location>
        <begin position="271"/>
        <end position="289"/>
    </location>
</feature>
<feature type="signal peptide" evidence="2">
    <location>
        <begin position="1"/>
        <end position="29"/>
    </location>
</feature>
<evidence type="ECO:0000313" key="3">
    <source>
        <dbReference type="EMBL" id="OGG75105.1"/>
    </source>
</evidence>
<comment type="caution">
    <text evidence="3">The sequence shown here is derived from an EMBL/GenBank/DDBJ whole genome shotgun (WGS) entry which is preliminary data.</text>
</comment>